<dbReference type="InterPro" id="IPR011990">
    <property type="entry name" value="TPR-like_helical_dom_sf"/>
</dbReference>
<dbReference type="Gene3D" id="1.25.40.10">
    <property type="entry name" value="Tetratricopeptide repeat domain"/>
    <property type="match status" value="7"/>
</dbReference>
<keyword evidence="4" id="KW-0732">Signal</keyword>
<keyword evidence="6" id="KW-1185">Reference proteome</keyword>
<feature type="signal peptide" evidence="4">
    <location>
        <begin position="1"/>
        <end position="23"/>
    </location>
</feature>
<accession>A0ABR4YL86</accession>
<keyword evidence="2 3" id="KW-0802">TPR repeat</keyword>
<proteinExistence type="predicted"/>
<dbReference type="PANTHER" id="PTHR45586:SF1">
    <property type="entry name" value="LIPOPOLYSACCHARIDE ASSEMBLY PROTEIN B"/>
    <property type="match status" value="1"/>
</dbReference>
<name>A0ABR4YL86_9BACT</name>
<dbReference type="RefSeq" id="WP_035472135.1">
    <property type="nucleotide sequence ID" value="NZ_JRGF01000003.1"/>
</dbReference>
<organism evidence="5 6">
    <name type="scientific">Alistipes inops</name>
    <dbReference type="NCBI Taxonomy" id="1501391"/>
    <lineage>
        <taxon>Bacteria</taxon>
        <taxon>Pseudomonadati</taxon>
        <taxon>Bacteroidota</taxon>
        <taxon>Bacteroidia</taxon>
        <taxon>Bacteroidales</taxon>
        <taxon>Rikenellaceae</taxon>
        <taxon>Alistipes</taxon>
    </lineage>
</organism>
<feature type="chain" id="PRO_5046263978" description="Tetratricopeptide repeat protein" evidence="4">
    <location>
        <begin position="24"/>
        <end position="993"/>
    </location>
</feature>
<protein>
    <recommendedName>
        <fullName evidence="7">Tetratricopeptide repeat protein</fullName>
    </recommendedName>
</protein>
<sequence>MMGHRILLSVLLLGSLLPSVSFAQDGGLERHLSRGEGLYRMEKYGEAFMEFGKAGRYAAGADAAVRERLCRLLAMSAAQAGEGEAQELLETYLTRYPAGPGAVEVRFELGNLFFGEGDYAAATEQYAGVDAGKLPAEDADEYCFKYGYACFEQERFEAAVRLMARIAFTSDYYPHAQYVMGYSEYRKGEYQSAKRYFTVIADHPAYSNVLPFYILQIEFNDGNYHYVRENGGAVLRMAAGDRLAELNRIIGESWFYTGGWREAAQYLERYRELGGEMDREVYYMLGFAAYMVGDYGEAERNLARVAGPDDKLSQNASYHLADCYLRMGRKQQAMQSFAMASSEGYDDAISEDALFNYGKLQYELGGGYFNEAINVLNRYIARYPNSGRVPQVKEYLAAAYYNSRNYDAAYQAIMQVPYPDNNLKAALQKITYFRGLEYYNAGDYDAAARLLDQSLANRFNAKYTALAGYWQGEICYRRGDMPGAAERFAAYVRLSPKSEPENLAARYNLGYAYFNMKNWEEARKWFDEFLLDYRRKDSYAADAYNRRGDIEYSGRSFWRAIEFYDKAAAMNTPERYYSAFQRAMMLGMVQRPERKIESLTEIVRKNEGPYVADAMYELGRAYMGQQRYSEATGVLERFVNTYPSSPRYASALNELGLACQNLGDDAKALTYYKKVMQHEQHSDASRSAMNGIRTIYVERNDVDAYFKYAESVGIETDLGEVQRDSLAFAAAQRVYLSGDTGRAAAALDNYIAGYPKGVHVAEALYFAGENALAAQDAARAAGYYRRLVAMPNGDFTVRGLERLSSVSMDMKQYDEAADAYLRLSGLVTVPARKDEALSGYMKAVVAGGDDGKILAAADEVAARAAGEPAKRQALYAKASVLRRTGRNSEALPLYERLGSDVSTPEGAEGAYRVIEAARAAGENARVEELVYAFADRNTPHSYWLGKSFIILGDIYAEAGDAFQARATYQSVVDGYPNATDGVVEEAKARIAAL</sequence>
<evidence type="ECO:0000313" key="6">
    <source>
        <dbReference type="Proteomes" id="UP000030889"/>
    </source>
</evidence>
<evidence type="ECO:0000313" key="5">
    <source>
        <dbReference type="EMBL" id="KHE42598.1"/>
    </source>
</evidence>
<dbReference type="Pfam" id="PF13174">
    <property type="entry name" value="TPR_6"/>
    <property type="match status" value="3"/>
</dbReference>
<evidence type="ECO:0000256" key="4">
    <source>
        <dbReference type="SAM" id="SignalP"/>
    </source>
</evidence>
<dbReference type="Pfam" id="PF13432">
    <property type="entry name" value="TPR_16"/>
    <property type="match status" value="4"/>
</dbReference>
<dbReference type="Proteomes" id="UP000030889">
    <property type="component" value="Unassembled WGS sequence"/>
</dbReference>
<gene>
    <name evidence="5" type="ORF">LG35_03135</name>
</gene>
<reference evidence="5 6" key="1">
    <citation type="submission" date="2014-09" db="EMBL/GenBank/DDBJ databases">
        <title>Alistipes sp. 627, sp. nov., a novel member of the family Rikenellaceae isolated from human faeces.</title>
        <authorList>
            <person name="Shkoporov A.N."/>
            <person name="Chaplin A.V."/>
            <person name="Motuzova O.V."/>
            <person name="Kafarskaia L.I."/>
            <person name="Khokhlova E.V."/>
            <person name="Efimov B.A."/>
        </authorList>
    </citation>
    <scope>NUCLEOTIDE SEQUENCE [LARGE SCALE GENOMIC DNA]</scope>
    <source>
        <strain evidence="5 6">627</strain>
    </source>
</reference>
<keyword evidence="1" id="KW-0677">Repeat</keyword>
<evidence type="ECO:0000256" key="1">
    <source>
        <dbReference type="ARBA" id="ARBA00022737"/>
    </source>
</evidence>
<evidence type="ECO:0008006" key="7">
    <source>
        <dbReference type="Google" id="ProtNLM"/>
    </source>
</evidence>
<feature type="repeat" description="TPR" evidence="3">
    <location>
        <begin position="649"/>
        <end position="682"/>
    </location>
</feature>
<dbReference type="PROSITE" id="PS50005">
    <property type="entry name" value="TPR"/>
    <property type="match status" value="2"/>
</dbReference>
<dbReference type="EMBL" id="JRGF01000003">
    <property type="protein sequence ID" value="KHE42598.1"/>
    <property type="molecule type" value="Genomic_DNA"/>
</dbReference>
<dbReference type="SMART" id="SM00028">
    <property type="entry name" value="TPR"/>
    <property type="match status" value="6"/>
</dbReference>
<dbReference type="SUPFAM" id="SSF48452">
    <property type="entry name" value="TPR-like"/>
    <property type="match status" value="5"/>
</dbReference>
<dbReference type="PANTHER" id="PTHR45586">
    <property type="entry name" value="TPR REPEAT-CONTAINING PROTEIN PA4667"/>
    <property type="match status" value="1"/>
</dbReference>
<evidence type="ECO:0000256" key="2">
    <source>
        <dbReference type="ARBA" id="ARBA00022803"/>
    </source>
</evidence>
<evidence type="ECO:0000256" key="3">
    <source>
        <dbReference type="PROSITE-ProRule" id="PRU00339"/>
    </source>
</evidence>
<comment type="caution">
    <text evidence="5">The sequence shown here is derived from an EMBL/GenBank/DDBJ whole genome shotgun (WGS) entry which is preliminary data.</text>
</comment>
<feature type="repeat" description="TPR" evidence="3">
    <location>
        <begin position="612"/>
        <end position="645"/>
    </location>
</feature>
<dbReference type="InterPro" id="IPR051012">
    <property type="entry name" value="CellSynth/LPSAsmb/PSIAsmb"/>
</dbReference>
<dbReference type="InterPro" id="IPR019734">
    <property type="entry name" value="TPR_rpt"/>
</dbReference>